<feature type="transmembrane region" description="Helical" evidence="1">
    <location>
        <begin position="71"/>
        <end position="92"/>
    </location>
</feature>
<keyword evidence="3" id="KW-1185">Reference proteome</keyword>
<dbReference type="Proteomes" id="UP000292884">
    <property type="component" value="Unassembled WGS sequence"/>
</dbReference>
<sequence length="421" mass="49209">MKKVIFRFFFILFLLIISPWYFLNDIPGVSFLLDFYHKAEVWIVELFNKHLLHVKDTLNENGGGSGDTSYAWAQFYTFILLSVLLCIVWSIIDRKRKNDYLTLDFLLYNLVRYHLALVSFSYGIIKIFALQMPFPNLSQLATPLGDFLPMRLSWMFIGYSTTYQVFSGVMEILVGALLLNRKTVTLGALIGVVVFANVFMINLSYDVPVKLYSLQLLMNASFLIIMDWERLSSFFLLNKHITPAVFYDIHFKKKWQKIGRIVFKIAFVIVFVLLPFNNSWKRFKAQDENDQKAIKMGVYNIKAFTKNNQKVTNGDEMIWKDFIFDKGGSGSIKTTDTIFRQRYGRGYFIYSLDSVSKTIAFKKYLADQNDLFKLNYNIVDKQNLVLWGKVGSDSLRFELQMANKNFQLAERQFHWISEANR</sequence>
<accession>A0A4R0MN79</accession>
<keyword evidence="1" id="KW-1133">Transmembrane helix</keyword>
<reference evidence="2 3" key="1">
    <citation type="submission" date="2019-02" db="EMBL/GenBank/DDBJ databases">
        <title>Pedobacter sp. RP-1-13 sp. nov., isolated from Arctic soil.</title>
        <authorList>
            <person name="Dahal R.H."/>
        </authorList>
    </citation>
    <scope>NUCLEOTIDE SEQUENCE [LARGE SCALE GENOMIC DNA]</scope>
    <source>
        <strain evidence="2 3">RP-1-13</strain>
    </source>
</reference>
<feature type="transmembrane region" description="Helical" evidence="1">
    <location>
        <begin position="261"/>
        <end position="280"/>
    </location>
</feature>
<proteinExistence type="predicted"/>
<name>A0A4R0MN79_9SPHI</name>
<keyword evidence="1" id="KW-0812">Transmembrane</keyword>
<organism evidence="2 3">
    <name type="scientific">Pedobacter frigiditerrae</name>
    <dbReference type="NCBI Taxonomy" id="2530452"/>
    <lineage>
        <taxon>Bacteria</taxon>
        <taxon>Pseudomonadati</taxon>
        <taxon>Bacteroidota</taxon>
        <taxon>Sphingobacteriia</taxon>
        <taxon>Sphingobacteriales</taxon>
        <taxon>Sphingobacteriaceae</taxon>
        <taxon>Pedobacter</taxon>
    </lineage>
</organism>
<dbReference type="AlphaFoldDB" id="A0A4R0MN79"/>
<feature type="transmembrane region" description="Helical" evidence="1">
    <location>
        <begin position="186"/>
        <end position="205"/>
    </location>
</feature>
<dbReference type="RefSeq" id="WP_131555263.1">
    <property type="nucleotide sequence ID" value="NZ_SJSK01000006.1"/>
</dbReference>
<feature type="transmembrane region" description="Helical" evidence="1">
    <location>
        <begin position="113"/>
        <end position="134"/>
    </location>
</feature>
<evidence type="ECO:0000256" key="1">
    <source>
        <dbReference type="SAM" id="Phobius"/>
    </source>
</evidence>
<evidence type="ECO:0000313" key="2">
    <source>
        <dbReference type="EMBL" id="TCC88239.1"/>
    </source>
</evidence>
<feature type="transmembrane region" description="Helical" evidence="1">
    <location>
        <begin position="5"/>
        <end position="23"/>
    </location>
</feature>
<evidence type="ECO:0000313" key="3">
    <source>
        <dbReference type="Proteomes" id="UP000292884"/>
    </source>
</evidence>
<evidence type="ECO:0008006" key="4">
    <source>
        <dbReference type="Google" id="ProtNLM"/>
    </source>
</evidence>
<dbReference type="EMBL" id="SJSK01000006">
    <property type="protein sequence ID" value="TCC88239.1"/>
    <property type="molecule type" value="Genomic_DNA"/>
</dbReference>
<dbReference type="OrthoDB" id="102112at2"/>
<gene>
    <name evidence="2" type="ORF">EZ428_21195</name>
</gene>
<keyword evidence="1" id="KW-0472">Membrane</keyword>
<protein>
    <recommendedName>
        <fullName evidence="4">DoxX family protein</fullName>
    </recommendedName>
</protein>
<comment type="caution">
    <text evidence="2">The sequence shown here is derived from an EMBL/GenBank/DDBJ whole genome shotgun (WGS) entry which is preliminary data.</text>
</comment>
<feature type="transmembrane region" description="Helical" evidence="1">
    <location>
        <begin position="154"/>
        <end position="179"/>
    </location>
</feature>